<proteinExistence type="predicted"/>
<evidence type="ECO:0000313" key="2">
    <source>
        <dbReference type="EMBL" id="TXH86749.1"/>
    </source>
</evidence>
<dbReference type="Proteomes" id="UP000321192">
    <property type="component" value="Unassembled WGS sequence"/>
</dbReference>
<dbReference type="EMBL" id="SSFD01000101">
    <property type="protein sequence ID" value="TXH86749.1"/>
    <property type="molecule type" value="Genomic_DNA"/>
</dbReference>
<accession>A0A5C7SSZ7</accession>
<dbReference type="GO" id="GO:0016787">
    <property type="term" value="F:hydrolase activity"/>
    <property type="evidence" value="ECO:0007669"/>
    <property type="project" value="UniProtKB-KW"/>
</dbReference>
<dbReference type="InterPro" id="IPR050228">
    <property type="entry name" value="Carboxylesterase_BioH"/>
</dbReference>
<keyword evidence="2" id="KW-0378">Hydrolase</keyword>
<evidence type="ECO:0000313" key="3">
    <source>
        <dbReference type="Proteomes" id="UP000321192"/>
    </source>
</evidence>
<dbReference type="PANTHER" id="PTHR43194:SF5">
    <property type="entry name" value="PIMELOYL-[ACYL-CARRIER PROTEIN] METHYL ESTER ESTERASE"/>
    <property type="match status" value="1"/>
</dbReference>
<sequence>MTQTLQLDGRRAAFDESGPAAAPVILLIHGAGHDRGVWQAVAAGLAAAGRRVIVPDLPGHGDSEGEAPGAVDAMAAWVLAFADALGLERFELAGHSMGSLVALAAAAAAPGRIARLHLLGSLAPMPVAPFLLDAARSDPAQAHALINKFSFAPAEVLGEDRRRMLEAGNRERMERNGSETLARDLAACNAWQDALAAATRRDCPTLLLCGALDRMTPVKAIGPLHEALRAGGGEVRLVELAGCGHAMQEEAPTAVVRALLGTD</sequence>
<dbReference type="AlphaFoldDB" id="A0A5C7SSZ7"/>
<dbReference type="Gene3D" id="3.40.50.1820">
    <property type="entry name" value="alpha/beta hydrolase"/>
    <property type="match status" value="1"/>
</dbReference>
<protein>
    <submittedName>
        <fullName evidence="2">Alpha/beta fold hydrolase</fullName>
    </submittedName>
</protein>
<evidence type="ECO:0000259" key="1">
    <source>
        <dbReference type="Pfam" id="PF00561"/>
    </source>
</evidence>
<reference evidence="2 3" key="1">
    <citation type="submission" date="2018-09" db="EMBL/GenBank/DDBJ databases">
        <title>Metagenome Assembled Genomes from an Advanced Water Purification Facility.</title>
        <authorList>
            <person name="Stamps B.W."/>
            <person name="Spear J.R."/>
        </authorList>
    </citation>
    <scope>NUCLEOTIDE SEQUENCE [LARGE SCALE GENOMIC DNA]</scope>
    <source>
        <strain evidence="2">Bin_27_1</strain>
    </source>
</reference>
<feature type="domain" description="AB hydrolase-1" evidence="1">
    <location>
        <begin position="23"/>
        <end position="252"/>
    </location>
</feature>
<dbReference type="PRINTS" id="PR00111">
    <property type="entry name" value="ABHYDROLASE"/>
</dbReference>
<dbReference type="RefSeq" id="WP_276657881.1">
    <property type="nucleotide sequence ID" value="NZ_SSFD01000101.1"/>
</dbReference>
<name>A0A5C7SSZ7_THASP</name>
<dbReference type="PRINTS" id="PR00412">
    <property type="entry name" value="EPOXHYDRLASE"/>
</dbReference>
<dbReference type="PANTHER" id="PTHR43194">
    <property type="entry name" value="HYDROLASE ALPHA/BETA FOLD FAMILY"/>
    <property type="match status" value="1"/>
</dbReference>
<organism evidence="2 3">
    <name type="scientific">Thauera aminoaromatica</name>
    <dbReference type="NCBI Taxonomy" id="164330"/>
    <lineage>
        <taxon>Bacteria</taxon>
        <taxon>Pseudomonadati</taxon>
        <taxon>Pseudomonadota</taxon>
        <taxon>Betaproteobacteria</taxon>
        <taxon>Rhodocyclales</taxon>
        <taxon>Zoogloeaceae</taxon>
        <taxon>Thauera</taxon>
    </lineage>
</organism>
<dbReference type="InterPro" id="IPR000639">
    <property type="entry name" value="Epox_hydrolase-like"/>
</dbReference>
<gene>
    <name evidence="2" type="ORF">E6Q80_07090</name>
</gene>
<comment type="caution">
    <text evidence="2">The sequence shown here is derived from an EMBL/GenBank/DDBJ whole genome shotgun (WGS) entry which is preliminary data.</text>
</comment>
<dbReference type="Pfam" id="PF00561">
    <property type="entry name" value="Abhydrolase_1"/>
    <property type="match status" value="1"/>
</dbReference>
<dbReference type="InterPro" id="IPR000073">
    <property type="entry name" value="AB_hydrolase_1"/>
</dbReference>
<dbReference type="InterPro" id="IPR029058">
    <property type="entry name" value="AB_hydrolase_fold"/>
</dbReference>
<dbReference type="SUPFAM" id="SSF53474">
    <property type="entry name" value="alpha/beta-Hydrolases"/>
    <property type="match status" value="1"/>
</dbReference>